<dbReference type="EMBL" id="VSSQ01001628">
    <property type="protein sequence ID" value="MPM09915.1"/>
    <property type="molecule type" value="Genomic_DNA"/>
</dbReference>
<keyword evidence="1" id="KW-0812">Transmembrane</keyword>
<evidence type="ECO:0000313" key="2">
    <source>
        <dbReference type="EMBL" id="MPM09915.1"/>
    </source>
</evidence>
<reference evidence="2" key="1">
    <citation type="submission" date="2019-08" db="EMBL/GenBank/DDBJ databases">
        <authorList>
            <person name="Kucharzyk K."/>
            <person name="Murdoch R.W."/>
            <person name="Higgins S."/>
            <person name="Loffler F."/>
        </authorList>
    </citation>
    <scope>NUCLEOTIDE SEQUENCE</scope>
</reference>
<name>A0A644X172_9ZZZZ</name>
<organism evidence="2">
    <name type="scientific">bioreactor metagenome</name>
    <dbReference type="NCBI Taxonomy" id="1076179"/>
    <lineage>
        <taxon>unclassified sequences</taxon>
        <taxon>metagenomes</taxon>
        <taxon>ecological metagenomes</taxon>
    </lineage>
</organism>
<protein>
    <submittedName>
        <fullName evidence="2">Uncharacterized protein</fullName>
    </submittedName>
</protein>
<gene>
    <name evidence="2" type="ORF">SDC9_56239</name>
</gene>
<comment type="caution">
    <text evidence="2">The sequence shown here is derived from an EMBL/GenBank/DDBJ whole genome shotgun (WGS) entry which is preliminary data.</text>
</comment>
<dbReference type="AlphaFoldDB" id="A0A644X172"/>
<keyword evidence="1" id="KW-1133">Transmembrane helix</keyword>
<feature type="transmembrane region" description="Helical" evidence="1">
    <location>
        <begin position="20"/>
        <end position="40"/>
    </location>
</feature>
<accession>A0A644X172</accession>
<sequence length="90" mass="10209">MQGGFEFQSRQRERRRKANASACIAVFWEAAMAALLLWVRARYFPTDGVMRLILLILAVIDAALMIPILIVRNQRIKEIAGGEEDEAGQY</sequence>
<proteinExistence type="predicted"/>
<keyword evidence="1" id="KW-0472">Membrane</keyword>
<feature type="transmembrane region" description="Helical" evidence="1">
    <location>
        <begin position="52"/>
        <end position="71"/>
    </location>
</feature>
<evidence type="ECO:0000256" key="1">
    <source>
        <dbReference type="SAM" id="Phobius"/>
    </source>
</evidence>